<dbReference type="PANTHER" id="PTHR12526">
    <property type="entry name" value="GLYCOSYLTRANSFERASE"/>
    <property type="match status" value="1"/>
</dbReference>
<feature type="domain" description="Glycosyl transferase family 1" evidence="1">
    <location>
        <begin position="150"/>
        <end position="264"/>
    </location>
</feature>
<sequence>MKILHIFSSKAYAGLERHVEELAFEQSKENTVLVVGPVKFEEQFRANYKAINMNQWRWSPFLNYEIKRVITQFAPDVVHTHGYKSTALIVNQQNDFIHIATIHGTKKKIEAFENTDYVFGASKKSIENIKLAKKSILENWVDESRLENFKKGVSDRYVFIGRLEPVKNPMRLVNAWKNIPYQLEIYGQGMLGNEIKNFIKHNNLSKKIKMMGSEPDLNKVLKNAKAILIPSDREGSPKILFEALYCKIPVFSTSVGIMPDLLSSDCLCEPDNESFQYMLENKLKDLDLIHQNNLDLYELVKSKFTLKQQCAEVMRVYQVLLSKAS</sequence>
<keyword evidence="3" id="KW-0808">Transferase</keyword>
<dbReference type="Pfam" id="PF13439">
    <property type="entry name" value="Glyco_transf_4"/>
    <property type="match status" value="1"/>
</dbReference>
<organism evidence="3 4">
    <name type="scientific">SAR86 cluster bacterium</name>
    <dbReference type="NCBI Taxonomy" id="2030880"/>
    <lineage>
        <taxon>Bacteria</taxon>
        <taxon>Pseudomonadati</taxon>
        <taxon>Pseudomonadota</taxon>
        <taxon>Gammaproteobacteria</taxon>
        <taxon>SAR86 cluster</taxon>
    </lineage>
</organism>
<proteinExistence type="predicted"/>
<gene>
    <name evidence="3" type="ORF">DBW97_02765</name>
</gene>
<dbReference type="GO" id="GO:1901135">
    <property type="term" value="P:carbohydrate derivative metabolic process"/>
    <property type="evidence" value="ECO:0007669"/>
    <property type="project" value="UniProtKB-ARBA"/>
</dbReference>
<protein>
    <submittedName>
        <fullName evidence="3">Glycosyltransferase</fullName>
    </submittedName>
</protein>
<dbReference type="InterPro" id="IPR001296">
    <property type="entry name" value="Glyco_trans_1"/>
</dbReference>
<comment type="caution">
    <text evidence="3">The sequence shown here is derived from an EMBL/GenBank/DDBJ whole genome shotgun (WGS) entry which is preliminary data.</text>
</comment>
<dbReference type="Pfam" id="PF00534">
    <property type="entry name" value="Glycos_transf_1"/>
    <property type="match status" value="1"/>
</dbReference>
<name>A0A368BNM0_9GAMM</name>
<evidence type="ECO:0000313" key="3">
    <source>
        <dbReference type="EMBL" id="RCL38442.1"/>
    </source>
</evidence>
<dbReference type="Proteomes" id="UP000252147">
    <property type="component" value="Unassembled WGS sequence"/>
</dbReference>
<feature type="domain" description="Glycosyltransferase subfamily 4-like N-terminal" evidence="2">
    <location>
        <begin position="14"/>
        <end position="106"/>
    </location>
</feature>
<dbReference type="Gene3D" id="3.40.50.2000">
    <property type="entry name" value="Glycogen Phosphorylase B"/>
    <property type="match status" value="2"/>
</dbReference>
<accession>A0A368BNM0</accession>
<dbReference type="GO" id="GO:0016757">
    <property type="term" value="F:glycosyltransferase activity"/>
    <property type="evidence" value="ECO:0007669"/>
    <property type="project" value="InterPro"/>
</dbReference>
<dbReference type="SUPFAM" id="SSF53756">
    <property type="entry name" value="UDP-Glycosyltransferase/glycogen phosphorylase"/>
    <property type="match status" value="1"/>
</dbReference>
<evidence type="ECO:0000259" key="1">
    <source>
        <dbReference type="Pfam" id="PF00534"/>
    </source>
</evidence>
<dbReference type="AlphaFoldDB" id="A0A368BNM0"/>
<dbReference type="EMBL" id="QOPD01000003">
    <property type="protein sequence ID" value="RCL38442.1"/>
    <property type="molecule type" value="Genomic_DNA"/>
</dbReference>
<reference evidence="3 4" key="1">
    <citation type="journal article" date="2018" name="Microbiome">
        <title>Fine metagenomic profile of the Mediterranean stratified and mixed water columns revealed by assembly and recruitment.</title>
        <authorList>
            <person name="Haro-Moreno J.M."/>
            <person name="Lopez-Perez M."/>
            <person name="De La Torre J.R."/>
            <person name="Picazo A."/>
            <person name="Camacho A."/>
            <person name="Rodriguez-Valera F."/>
        </authorList>
    </citation>
    <scope>NUCLEOTIDE SEQUENCE [LARGE SCALE GENOMIC DNA]</scope>
    <source>
        <strain evidence="3">MED-G83</strain>
    </source>
</reference>
<evidence type="ECO:0000259" key="2">
    <source>
        <dbReference type="Pfam" id="PF13439"/>
    </source>
</evidence>
<dbReference type="PANTHER" id="PTHR12526:SF630">
    <property type="entry name" value="GLYCOSYLTRANSFERASE"/>
    <property type="match status" value="1"/>
</dbReference>
<evidence type="ECO:0000313" key="4">
    <source>
        <dbReference type="Proteomes" id="UP000252147"/>
    </source>
</evidence>
<dbReference type="InterPro" id="IPR028098">
    <property type="entry name" value="Glyco_trans_4-like_N"/>
</dbReference>